<organism evidence="1 2">
    <name type="scientific">Acidithiobacillus ferrianus</name>
    <dbReference type="NCBI Taxonomy" id="2678518"/>
    <lineage>
        <taxon>Bacteria</taxon>
        <taxon>Pseudomonadati</taxon>
        <taxon>Pseudomonadota</taxon>
        <taxon>Acidithiobacillia</taxon>
        <taxon>Acidithiobacillales</taxon>
        <taxon>Acidithiobacillaceae</taxon>
        <taxon>Acidithiobacillus</taxon>
    </lineage>
</organism>
<evidence type="ECO:0000313" key="1">
    <source>
        <dbReference type="EMBL" id="XRI67774.1"/>
    </source>
</evidence>
<accession>A0ACD5H488</accession>
<dbReference type="EMBL" id="CP127523">
    <property type="protein sequence ID" value="XRI67774.1"/>
    <property type="molecule type" value="Genomic_DNA"/>
</dbReference>
<gene>
    <name evidence="1" type="ORF">GL267_008345</name>
</gene>
<reference evidence="1" key="1">
    <citation type="submission" date="2023-06" db="EMBL/GenBank/DDBJ databases">
        <title>Complete and circular genome of Acidithiobacillus ferrianus DSM 107098.</title>
        <authorList>
            <person name="Norris P.R."/>
            <person name="Falagan C."/>
            <person name="Moya-Beltran A."/>
            <person name="Castro M."/>
            <person name="Quatrini R."/>
            <person name="Johnson D.B."/>
        </authorList>
    </citation>
    <scope>NUCLEOTIDE SEQUENCE</scope>
    <source>
        <strain evidence="1">MG</strain>
    </source>
</reference>
<name>A0ACD5H488_9PROT</name>
<sequence>MKHKPRHYLAFATLRLEGGLFLPDQLEKAALGGAARFQSEADYHTPKGLKLKDDTSRAFQIASAQWKHFADQFERSDVDADALTRHFVGALPGRKKAHGSAKVCARALPKPC</sequence>
<keyword evidence="2" id="KW-1185">Reference proteome</keyword>
<protein>
    <submittedName>
        <fullName evidence="1">Uncharacterized protein</fullName>
    </submittedName>
</protein>
<proteinExistence type="predicted"/>
<evidence type="ECO:0000313" key="2">
    <source>
        <dbReference type="Proteomes" id="UP000470022"/>
    </source>
</evidence>
<dbReference type="Proteomes" id="UP000470022">
    <property type="component" value="Chromosome"/>
</dbReference>